<dbReference type="PROSITE" id="PS50835">
    <property type="entry name" value="IG_LIKE"/>
    <property type="match status" value="1"/>
</dbReference>
<feature type="domain" description="Ig-like" evidence="1">
    <location>
        <begin position="2"/>
        <end position="91"/>
    </location>
</feature>
<evidence type="ECO:0000259" key="1">
    <source>
        <dbReference type="PROSITE" id="PS50835"/>
    </source>
</evidence>
<keyword evidence="3" id="KW-1185">Reference proteome</keyword>
<dbReference type="InterPro" id="IPR003599">
    <property type="entry name" value="Ig_sub"/>
</dbReference>
<dbReference type="Gene3D" id="2.60.40.10">
    <property type="entry name" value="Immunoglobulins"/>
    <property type="match status" value="1"/>
</dbReference>
<dbReference type="OrthoDB" id="5969272at2759"/>
<dbReference type="InterPro" id="IPR013098">
    <property type="entry name" value="Ig_I-set"/>
</dbReference>
<dbReference type="FunFam" id="2.60.40.10:FF:000218">
    <property type="entry name" value="titin isoform X1"/>
    <property type="match status" value="1"/>
</dbReference>
<feature type="non-terminal residue" evidence="2">
    <location>
        <position position="106"/>
    </location>
</feature>
<dbReference type="PANTHER" id="PTHR47633">
    <property type="entry name" value="IMMUNOGLOBULIN"/>
    <property type="match status" value="1"/>
</dbReference>
<name>A0A1A6GNQ1_NEOLE</name>
<feature type="non-terminal residue" evidence="2">
    <location>
        <position position="1"/>
    </location>
</feature>
<organism evidence="2 3">
    <name type="scientific">Neotoma lepida</name>
    <name type="common">Desert woodrat</name>
    <dbReference type="NCBI Taxonomy" id="56216"/>
    <lineage>
        <taxon>Eukaryota</taxon>
        <taxon>Metazoa</taxon>
        <taxon>Chordata</taxon>
        <taxon>Craniata</taxon>
        <taxon>Vertebrata</taxon>
        <taxon>Euteleostomi</taxon>
        <taxon>Mammalia</taxon>
        <taxon>Eutheria</taxon>
        <taxon>Euarchontoglires</taxon>
        <taxon>Glires</taxon>
        <taxon>Rodentia</taxon>
        <taxon>Myomorpha</taxon>
        <taxon>Muroidea</taxon>
        <taxon>Cricetidae</taxon>
        <taxon>Neotominae</taxon>
        <taxon>Neotoma</taxon>
    </lineage>
</organism>
<dbReference type="Proteomes" id="UP000092124">
    <property type="component" value="Unassembled WGS sequence"/>
</dbReference>
<comment type="caution">
    <text evidence="2">The sequence shown here is derived from an EMBL/GenBank/DDBJ whole genome shotgun (WGS) entry which is preliminary data.</text>
</comment>
<proteinExistence type="predicted"/>
<gene>
    <name evidence="2" type="ORF">A6R68_03975</name>
</gene>
<evidence type="ECO:0000313" key="3">
    <source>
        <dbReference type="Proteomes" id="UP000092124"/>
    </source>
</evidence>
<dbReference type="AlphaFoldDB" id="A0A1A6GNQ1"/>
<dbReference type="STRING" id="56216.A0A1A6GNQ1"/>
<dbReference type="SUPFAM" id="SSF48726">
    <property type="entry name" value="Immunoglobulin"/>
    <property type="match status" value="1"/>
</dbReference>
<dbReference type="InterPro" id="IPR036179">
    <property type="entry name" value="Ig-like_dom_sf"/>
</dbReference>
<sequence>PPKFISKLSSLTVVAGEPAELQASIEGAQPISVQWLKEKEEVIRESENIRISFVDNIATLQFAKAEPANAGKYICQVKNDGGVRENMATLTVLGTTELGGNHWNDF</sequence>
<dbReference type="SMART" id="SM00409">
    <property type="entry name" value="IG"/>
    <property type="match status" value="1"/>
</dbReference>
<protein>
    <recommendedName>
        <fullName evidence="1">Ig-like domain-containing protein</fullName>
    </recommendedName>
</protein>
<dbReference type="InterPro" id="IPR013783">
    <property type="entry name" value="Ig-like_fold"/>
</dbReference>
<dbReference type="InterPro" id="IPR007110">
    <property type="entry name" value="Ig-like_dom"/>
</dbReference>
<dbReference type="Pfam" id="PF07679">
    <property type="entry name" value="I-set"/>
    <property type="match status" value="1"/>
</dbReference>
<dbReference type="EMBL" id="LZPO01081102">
    <property type="protein sequence ID" value="OBS67484.1"/>
    <property type="molecule type" value="Genomic_DNA"/>
</dbReference>
<evidence type="ECO:0000313" key="2">
    <source>
        <dbReference type="EMBL" id="OBS67484.1"/>
    </source>
</evidence>
<reference evidence="2 3" key="1">
    <citation type="submission" date="2016-06" db="EMBL/GenBank/DDBJ databases">
        <title>The Draft Genome Sequence and Annotation of the Desert Woodrat Neotoma lepida.</title>
        <authorList>
            <person name="Campbell M."/>
            <person name="Oakeson K.F."/>
            <person name="Yandell M."/>
            <person name="Halpert J.R."/>
            <person name="Dearing D."/>
        </authorList>
    </citation>
    <scope>NUCLEOTIDE SEQUENCE [LARGE SCALE GENOMIC DNA]</scope>
    <source>
        <strain evidence="2">417</strain>
        <tissue evidence="2">Liver</tissue>
    </source>
</reference>
<accession>A0A1A6GNQ1</accession>